<evidence type="ECO:0000313" key="1">
    <source>
        <dbReference type="EMBL" id="KAK1147609.1"/>
    </source>
</evidence>
<dbReference type="Proteomes" id="UP001177260">
    <property type="component" value="Unassembled WGS sequence"/>
</dbReference>
<comment type="caution">
    <text evidence="1">The sequence shown here is derived from an EMBL/GenBank/DDBJ whole genome shotgun (WGS) entry which is preliminary data.</text>
</comment>
<gene>
    <name evidence="1" type="ORF">N8T08_000951</name>
</gene>
<keyword evidence="2" id="KW-1185">Reference proteome</keyword>
<dbReference type="EMBL" id="JAOPJF010000011">
    <property type="protein sequence ID" value="KAK1147609.1"/>
    <property type="molecule type" value="Genomic_DNA"/>
</dbReference>
<proteinExistence type="predicted"/>
<protein>
    <submittedName>
        <fullName evidence="1">Uncharacterized protein</fullName>
    </submittedName>
</protein>
<organism evidence="1 2">
    <name type="scientific">Aspergillus melleus</name>
    <dbReference type="NCBI Taxonomy" id="138277"/>
    <lineage>
        <taxon>Eukaryota</taxon>
        <taxon>Fungi</taxon>
        <taxon>Dikarya</taxon>
        <taxon>Ascomycota</taxon>
        <taxon>Pezizomycotina</taxon>
        <taxon>Eurotiomycetes</taxon>
        <taxon>Eurotiomycetidae</taxon>
        <taxon>Eurotiales</taxon>
        <taxon>Aspergillaceae</taxon>
        <taxon>Aspergillus</taxon>
        <taxon>Aspergillus subgen. Circumdati</taxon>
    </lineage>
</organism>
<accession>A0ACC3BBM7</accession>
<name>A0ACC3BBM7_9EURO</name>
<sequence>MADQKPLDAPDRQVTSIETTPAADPAGIPATQRHPGSNDATGDDIIYTKDAQAEKTVIPESSSLDSTGQKKSDKDEEAGESYPKRAFYRLYSKYIKHVVYAVIWLLFTGWWIAGLVLHRHDKNWLIPFLLYLAITLRIIFLYVPISIITRPVYWVWNQTASRFVDLIPEKLRLPGGALLTISVIIIGAFASEETADNSRENRAVSLFGLVVFLFVLWATSRNRKKIVWHTVIMGMLVQFIIALFVLRTKAGYDIFNFISTLARELLEFAGQGVDFLVEDGFAKSHTWFLVSVVPAIIFFVSLVQLLYYIGLLQWAVGKFAVFFFWSMRVSGAEAVVAAASPFIGQGESAMLIKPFIPYLTMAEIHQVMCSGYATIAGSVLVSYISMGVNSQALVSSCVMSIPASLAVSKLRWPEEEETLTAGRVVVPEDEDHKAANALHAFSNGAWLGLKIATMIASVLLCIISFVGLINGLLTWWGRYLNIDDPDLTLELILGYICYPIAFLLGVSRDGDLLKVGKLLGMKLVMNEFIAYNALQNEAEYQDLSPRSRLIATYALCGFANIGSLGNQIGVLAQLAPSRSGDVSRVAFSAMVTGAISTFTSATIAGLLITNEAAFTTPNT</sequence>
<evidence type="ECO:0000313" key="2">
    <source>
        <dbReference type="Proteomes" id="UP001177260"/>
    </source>
</evidence>
<reference evidence="1 2" key="1">
    <citation type="journal article" date="2023" name="ACS Omega">
        <title>Identification of the Neoaspergillic Acid Biosynthesis Gene Cluster by Establishing an In Vitro CRISPR-Ribonucleoprotein Genetic System in Aspergillus melleus.</title>
        <authorList>
            <person name="Yuan B."/>
            <person name="Grau M.F."/>
            <person name="Murata R.M."/>
            <person name="Torok T."/>
            <person name="Venkateswaran K."/>
            <person name="Stajich J.E."/>
            <person name="Wang C.C.C."/>
        </authorList>
    </citation>
    <scope>NUCLEOTIDE SEQUENCE [LARGE SCALE GENOMIC DNA]</scope>
    <source>
        <strain evidence="1 2">IMV 1140</strain>
    </source>
</reference>